<dbReference type="Proteomes" id="UP001147760">
    <property type="component" value="Unassembled WGS sequence"/>
</dbReference>
<gene>
    <name evidence="1" type="ORF">N7530_012680</name>
</gene>
<evidence type="ECO:0000313" key="1">
    <source>
        <dbReference type="EMBL" id="KAJ5454911.1"/>
    </source>
</evidence>
<dbReference type="AlphaFoldDB" id="A0A9X0BFG9"/>
<name>A0A9X0BFG9_9EURO</name>
<keyword evidence="2" id="KW-1185">Reference proteome</keyword>
<comment type="caution">
    <text evidence="1">The sequence shown here is derived from an EMBL/GenBank/DDBJ whole genome shotgun (WGS) entry which is preliminary data.</text>
</comment>
<accession>A0A9X0BFG9</accession>
<reference evidence="1" key="1">
    <citation type="submission" date="2022-12" db="EMBL/GenBank/DDBJ databases">
        <authorList>
            <person name="Petersen C."/>
        </authorList>
    </citation>
    <scope>NUCLEOTIDE SEQUENCE</scope>
    <source>
        <strain evidence="1">IBT 17660</strain>
    </source>
</reference>
<sequence length="98" mass="11449">MALPTCRWRRFRCFYHFRLSEKTMDLAGDVCDQRRRRQFELSYKHIGVSGEKEQKTGEISLREMDAMEAKASQYKAEARYDKGIEVNDAIEDCTTCAA</sequence>
<dbReference type="OrthoDB" id="10514282at2759"/>
<reference evidence="1" key="2">
    <citation type="journal article" date="2023" name="IMA Fungus">
        <title>Comparative genomic study of the Penicillium genus elucidates a diverse pangenome and 15 lateral gene transfer events.</title>
        <authorList>
            <person name="Petersen C."/>
            <person name="Sorensen T."/>
            <person name="Nielsen M.R."/>
            <person name="Sondergaard T.E."/>
            <person name="Sorensen J.L."/>
            <person name="Fitzpatrick D.A."/>
            <person name="Frisvad J.C."/>
            <person name="Nielsen K.L."/>
        </authorList>
    </citation>
    <scope>NUCLEOTIDE SEQUENCE</scope>
    <source>
        <strain evidence="1">IBT 17660</strain>
    </source>
</reference>
<proteinExistence type="predicted"/>
<dbReference type="EMBL" id="JAPWDO010000010">
    <property type="protein sequence ID" value="KAJ5454911.1"/>
    <property type="molecule type" value="Genomic_DNA"/>
</dbReference>
<evidence type="ECO:0000313" key="2">
    <source>
        <dbReference type="Proteomes" id="UP001147760"/>
    </source>
</evidence>
<protein>
    <submittedName>
        <fullName evidence="1">Uncharacterized protein</fullName>
    </submittedName>
</protein>
<organism evidence="1 2">
    <name type="scientific">Penicillium desertorum</name>
    <dbReference type="NCBI Taxonomy" id="1303715"/>
    <lineage>
        <taxon>Eukaryota</taxon>
        <taxon>Fungi</taxon>
        <taxon>Dikarya</taxon>
        <taxon>Ascomycota</taxon>
        <taxon>Pezizomycotina</taxon>
        <taxon>Eurotiomycetes</taxon>
        <taxon>Eurotiomycetidae</taxon>
        <taxon>Eurotiales</taxon>
        <taxon>Aspergillaceae</taxon>
        <taxon>Penicillium</taxon>
    </lineage>
</organism>